<evidence type="ECO:0000313" key="1">
    <source>
        <dbReference type="EMBL" id="OLP74123.1"/>
    </source>
</evidence>
<accession>A0A1Q9BTV5</accession>
<dbReference type="EMBL" id="LSRX01004233">
    <property type="protein sequence ID" value="OLP74123.1"/>
    <property type="molecule type" value="Genomic_DNA"/>
</dbReference>
<dbReference type="OrthoDB" id="409593at2759"/>
<proteinExistence type="predicted"/>
<name>A0A1Q9BTV5_SYMMI</name>
<organism evidence="1 2">
    <name type="scientific">Symbiodinium microadriaticum</name>
    <name type="common">Dinoflagellate</name>
    <name type="synonym">Zooxanthella microadriatica</name>
    <dbReference type="NCBI Taxonomy" id="2951"/>
    <lineage>
        <taxon>Eukaryota</taxon>
        <taxon>Sar</taxon>
        <taxon>Alveolata</taxon>
        <taxon>Dinophyceae</taxon>
        <taxon>Suessiales</taxon>
        <taxon>Symbiodiniaceae</taxon>
        <taxon>Symbiodinium</taxon>
    </lineage>
</organism>
<sequence>MVDEMQILLDLVSEHAASLLVVQCTVPLLGAFFSQAVNGPLLINACMVVPRTGSQTFLATVFSVTLAITPVASRNLAPGYGQAITEGQAFGERVPHDFADNVEVVWVGIPREPDDFLAKAVLAGHPKALLDSEPDPHMLMLIDNLLEGSVDSPQKGRAELDRWKALKASFNEQQDSVRKDWDPHVREVLGDKSTVLLDFLLKEIDFPDHRLVKHMTQGFRLSGWVCRTGLFPFDPKPPSSTIASQLKTAKARNVATLSAISKQADDEISEKAWAETIEESRKGWIFEDEAPELDKILIAHRVPEKYRLHGVEFIAAFLLLAMRDPRIGVKDAEQGKARIFGTNSLPFGATGAKSLGIAWTNYFDDFPMFAKAESSDTTDSLAADFLDLFSILFAREGKKATSFDQTFRALGLLFDLSRFEEGEVTIGHTKERGEELKATISAILAADCLSHAEAESLRGRLHWYTSFLFGRRSSQALNVVSDWVNRGVSSGRLSEDLKDALKYLKDVALDAPPFENLKNASMIAFASAIWITKLLVEPS</sequence>
<evidence type="ECO:0000313" key="2">
    <source>
        <dbReference type="Proteomes" id="UP000186817"/>
    </source>
</evidence>
<protein>
    <submittedName>
        <fullName evidence="1">Uncharacterized protein</fullName>
    </submittedName>
</protein>
<reference evidence="1 2" key="1">
    <citation type="submission" date="2016-02" db="EMBL/GenBank/DDBJ databases">
        <title>Genome analysis of coral dinoflagellate symbionts highlights evolutionary adaptations to a symbiotic lifestyle.</title>
        <authorList>
            <person name="Aranda M."/>
            <person name="Li Y."/>
            <person name="Liew Y.J."/>
            <person name="Baumgarten S."/>
            <person name="Simakov O."/>
            <person name="Wilson M."/>
            <person name="Piel J."/>
            <person name="Ashoor H."/>
            <person name="Bougouffa S."/>
            <person name="Bajic V.B."/>
            <person name="Ryu T."/>
            <person name="Ravasi T."/>
            <person name="Bayer T."/>
            <person name="Micklem G."/>
            <person name="Kim H."/>
            <person name="Bhak J."/>
            <person name="Lajeunesse T.C."/>
            <person name="Voolstra C.R."/>
        </authorList>
    </citation>
    <scope>NUCLEOTIDE SEQUENCE [LARGE SCALE GENOMIC DNA]</scope>
    <source>
        <strain evidence="1 2">CCMP2467</strain>
    </source>
</reference>
<comment type="caution">
    <text evidence="1">The sequence shown here is derived from an EMBL/GenBank/DDBJ whole genome shotgun (WGS) entry which is preliminary data.</text>
</comment>
<dbReference type="Proteomes" id="UP000186817">
    <property type="component" value="Unassembled WGS sequence"/>
</dbReference>
<feature type="non-terminal residue" evidence="1">
    <location>
        <position position="539"/>
    </location>
</feature>
<gene>
    <name evidence="1" type="ORF">AK812_SmicGene46431</name>
</gene>
<keyword evidence="2" id="KW-1185">Reference proteome</keyword>
<dbReference type="AlphaFoldDB" id="A0A1Q9BTV5"/>